<dbReference type="Proteomes" id="UP000827897">
    <property type="component" value="Segment"/>
</dbReference>
<organism evidence="1 2">
    <name type="scientific">Arthrobacter phage EastWest</name>
    <dbReference type="NCBI Taxonomy" id="2894292"/>
    <lineage>
        <taxon>Viruses</taxon>
        <taxon>Duplodnaviria</taxon>
        <taxon>Heunggongvirae</taxon>
        <taxon>Uroviricota</taxon>
        <taxon>Caudoviricetes</taxon>
        <taxon>Berryhillviridae</taxon>
        <taxon>Eastwestvirus</taxon>
        <taxon>Eastwestvirus eastwest</taxon>
    </lineage>
</organism>
<name>A0AAE9C9L2_9CAUD</name>
<evidence type="ECO:0000313" key="2">
    <source>
        <dbReference type="Proteomes" id="UP000827897"/>
    </source>
</evidence>
<evidence type="ECO:0000313" key="1">
    <source>
        <dbReference type="EMBL" id="UGL61951.1"/>
    </source>
</evidence>
<protein>
    <submittedName>
        <fullName evidence="1">Endolysin</fullName>
    </submittedName>
</protein>
<proteinExistence type="predicted"/>
<gene>
    <name evidence="1" type="primary">68</name>
    <name evidence="1" type="ORF">SEA_EASTWEST_68</name>
</gene>
<keyword evidence="2" id="KW-1185">Reference proteome</keyword>
<dbReference type="EMBL" id="OK999980">
    <property type="protein sequence ID" value="UGL61951.1"/>
    <property type="molecule type" value="Genomic_DNA"/>
</dbReference>
<accession>A0AAE9C9L2</accession>
<reference evidence="1" key="1">
    <citation type="submission" date="2021-10" db="EMBL/GenBank/DDBJ databases">
        <authorList>
            <person name="Valenzuela N."/>
            <person name="Pablo J."/>
            <person name="Strother B."/>
            <person name="Cravalho Y."/>
            <person name="Barto Z."/>
            <person name="Kane C."/>
            <person name="Chong R.A."/>
            <person name="Kawasaki K."/>
            <person name="Cruz S."/>
            <person name="Porter M.L."/>
            <person name="Pearce R."/>
            <person name="Hohenstein G."/>
            <person name="Li K."/>
            <person name="Kaniho J."/>
            <person name="Sadones M."/>
            <person name="Hamlin F."/>
            <person name="Daniels M."/>
            <person name="McKee K."/>
            <person name="Reed F."/>
            <person name="Donachie S."/>
            <person name="Bollivar D.W."/>
            <person name="Garlena R.A."/>
            <person name="Russell D.A."/>
            <person name="Jacobs-Sera D."/>
            <person name="Hatfull G.F."/>
        </authorList>
    </citation>
    <scope>NUCLEOTIDE SEQUENCE</scope>
</reference>
<sequence length="278" mass="31666">MSQTSDYYAERVAFDFVGDHEGSFVTTHESYYGPQSTQIVEAYVTQLAGMRWHWREKHAKDLLDVGRPLAWFREITDIAELRLGDIVALHGHDTSEFGTVGIFFGQDDKEFVQVFTQNPFKSKLAVFSKKSFVAALRYRLEGTLAQALRTDSSVETWLAKRGQALDLRTPEQRQIDEQAARECVKAYDNYADSVFGPALKRARLADWMPDDSVKVGDEYVAANGKTLRCVNVTSSDEEIRPGDIAVFESDPANPYGHVEVVPPRKHWLKRFWHWLLTA</sequence>